<dbReference type="EMBL" id="CAXLJL010000145">
    <property type="protein sequence ID" value="CAL5132834.1"/>
    <property type="molecule type" value="Genomic_DNA"/>
</dbReference>
<proteinExistence type="predicted"/>
<accession>A0AAV2T6T0</accession>
<name>A0AAV2T6T0_CALDB</name>
<reference evidence="1" key="1">
    <citation type="submission" date="2024-06" db="EMBL/GenBank/DDBJ databases">
        <authorList>
            <person name="Liu X."/>
            <person name="Lenzi L."/>
            <person name="Haldenby T S."/>
            <person name="Uol C."/>
        </authorList>
    </citation>
    <scope>NUCLEOTIDE SEQUENCE</scope>
</reference>
<protein>
    <submittedName>
        <fullName evidence="1">Uncharacterized protein</fullName>
    </submittedName>
</protein>
<sequence length="594" mass="65731">MSTEVPSGREEVQVLGASLKQLESVDQTSCGAAVFEGEQIKSLESVRNFSEGRMNLAVATGSQRKLGALGTLDEWTPSEGRVNYLLTADSQGITASTYFNLKDELYEYLQLIEDSFRSSGCLWRITELTSLEEGESPSRLCFPPALLVQDCTEHSYRTGLFNLPQTKIPRWRTFSGPSSSLRLEDQLVPQGFPLLNLVGPPRLHPIPISQFSSSNKPFRWAVSVDFSVNITDSQALSENNDPITLTFSLEPQLRVQNPQCSWLCPPSSTVYPRGFEGRKGVSLLAFTSYDLFSIRASNSCIRIDLQVNLALNNSIYRFMLSEPLLISLGSLLRRVCPLTRTPTEAICWCDQAISQSIFPHSKSWIVSMSRTKITSTEPVDAVKLLSSVFRSRICLPDAIELDESGSGKGRWVIHGPFAGLCLYLVPIRSSTELVLKARCSSTSLLDLFDRTLCQWSELITFTPLGQKTADISHKKGAGLSSAVSQLSPQSITKGIDCLLDEVRGLMDQLRLAITATMEERIPSLHQFLQSSKGSLETAHRIGEWRDLVIRAHLLPVSGACRSIGMNAQYLRSKTDRAMTDLFFVPAATREAASK</sequence>
<evidence type="ECO:0000313" key="2">
    <source>
        <dbReference type="Proteomes" id="UP001497525"/>
    </source>
</evidence>
<gene>
    <name evidence="1" type="ORF">CDAUBV1_LOCUS5673</name>
</gene>
<comment type="caution">
    <text evidence="1">The sequence shown here is derived from an EMBL/GenBank/DDBJ whole genome shotgun (WGS) entry which is preliminary data.</text>
</comment>
<evidence type="ECO:0000313" key="1">
    <source>
        <dbReference type="EMBL" id="CAL5132834.1"/>
    </source>
</evidence>
<dbReference type="AlphaFoldDB" id="A0AAV2T6T0"/>
<organism evidence="1 2">
    <name type="scientific">Calicophoron daubneyi</name>
    <name type="common">Rumen fluke</name>
    <name type="synonym">Paramphistomum daubneyi</name>
    <dbReference type="NCBI Taxonomy" id="300641"/>
    <lineage>
        <taxon>Eukaryota</taxon>
        <taxon>Metazoa</taxon>
        <taxon>Spiralia</taxon>
        <taxon>Lophotrochozoa</taxon>
        <taxon>Platyhelminthes</taxon>
        <taxon>Trematoda</taxon>
        <taxon>Digenea</taxon>
        <taxon>Plagiorchiida</taxon>
        <taxon>Pronocephalata</taxon>
        <taxon>Paramphistomoidea</taxon>
        <taxon>Paramphistomidae</taxon>
        <taxon>Calicophoron</taxon>
    </lineage>
</organism>
<dbReference type="Proteomes" id="UP001497525">
    <property type="component" value="Unassembled WGS sequence"/>
</dbReference>